<dbReference type="InterPro" id="IPR036047">
    <property type="entry name" value="F-box-like_dom_sf"/>
</dbReference>
<feature type="domain" description="F-box" evidence="1">
    <location>
        <begin position="1"/>
        <end position="46"/>
    </location>
</feature>
<dbReference type="Pfam" id="PF12937">
    <property type="entry name" value="F-box-like"/>
    <property type="match status" value="1"/>
</dbReference>
<protein>
    <recommendedName>
        <fullName evidence="1">F-box domain-containing protein</fullName>
    </recommendedName>
</protein>
<evidence type="ECO:0000313" key="3">
    <source>
        <dbReference type="Proteomes" id="UP000800038"/>
    </source>
</evidence>
<name>A0A6A5SIK1_9PLEO</name>
<dbReference type="InterPro" id="IPR001810">
    <property type="entry name" value="F-box_dom"/>
</dbReference>
<evidence type="ECO:0000313" key="2">
    <source>
        <dbReference type="EMBL" id="KAF1940471.1"/>
    </source>
</evidence>
<dbReference type="EMBL" id="ML976062">
    <property type="protein sequence ID" value="KAF1940471.1"/>
    <property type="molecule type" value="Genomic_DNA"/>
</dbReference>
<dbReference type="AlphaFoldDB" id="A0A6A5SIK1"/>
<dbReference type="OrthoDB" id="3674062at2759"/>
<sequence length="517" mass="59344">MDDLPNELILQIFNSLFVDGCHDIWNLSRVDRRFNRLANDLTYNRYSCERGDPRLLIRTLASSKSLANCVKLVQWNFDHDGDALKSIRTLTPAECRQVEGKLVQLQSSPGEEGTNSQTFSLEGRLALGTLLLFTPRIETLVVMMPSHGKEQESWIKPLVLHSRLFANLSRVVICGPLRIRDVLPLFTMPPLRHVDLSYVTIDRNRHQNWKDINEGVFHQLDQEGSSVEHFVVTQCYTDMVDILRLLKSFRGLKTFHFEHVEGGQRNDEVVDVQTLLNGLLYQRNFLECLHLRDCRKVDLSVLEVLKELEHLRYLNLDATNFFADYEDLTDPQLLSAFMRHLPNNLLKLSLQANDNIEGDGDAPSAPLGDALKAVAPTVRTLFPVLKELAIVGWDPLQGNFPCQTQLKLLQRAYAKSDVRFVSCPEPSAHEDNLHGLDNVEEGWVWIQAISEDEGKWMRSIEGGWVNYRNVVCDDEEEDWVNISIINFDWPGYPGDAVVDEYSVEQPLWYWEKLCSRN</sequence>
<dbReference type="PROSITE" id="PS50181">
    <property type="entry name" value="FBOX"/>
    <property type="match status" value="1"/>
</dbReference>
<dbReference type="Proteomes" id="UP000800038">
    <property type="component" value="Unassembled WGS sequence"/>
</dbReference>
<reference evidence="2" key="1">
    <citation type="journal article" date="2020" name="Stud. Mycol.">
        <title>101 Dothideomycetes genomes: a test case for predicting lifestyles and emergence of pathogens.</title>
        <authorList>
            <person name="Haridas S."/>
            <person name="Albert R."/>
            <person name="Binder M."/>
            <person name="Bloem J."/>
            <person name="Labutti K."/>
            <person name="Salamov A."/>
            <person name="Andreopoulos B."/>
            <person name="Baker S."/>
            <person name="Barry K."/>
            <person name="Bills G."/>
            <person name="Bluhm B."/>
            <person name="Cannon C."/>
            <person name="Castanera R."/>
            <person name="Culley D."/>
            <person name="Daum C."/>
            <person name="Ezra D."/>
            <person name="Gonzalez J."/>
            <person name="Henrissat B."/>
            <person name="Kuo A."/>
            <person name="Liang C."/>
            <person name="Lipzen A."/>
            <person name="Lutzoni F."/>
            <person name="Magnuson J."/>
            <person name="Mondo S."/>
            <person name="Nolan M."/>
            <person name="Ohm R."/>
            <person name="Pangilinan J."/>
            <person name="Park H.-J."/>
            <person name="Ramirez L."/>
            <person name="Alfaro M."/>
            <person name="Sun H."/>
            <person name="Tritt A."/>
            <person name="Yoshinaga Y."/>
            <person name="Zwiers L.-H."/>
            <person name="Turgeon B."/>
            <person name="Goodwin S."/>
            <person name="Spatafora J."/>
            <person name="Crous P."/>
            <person name="Grigoriev I."/>
        </authorList>
    </citation>
    <scope>NUCLEOTIDE SEQUENCE</scope>
    <source>
        <strain evidence="2">CBS 161.51</strain>
    </source>
</reference>
<keyword evidence="3" id="KW-1185">Reference proteome</keyword>
<dbReference type="Gene3D" id="3.80.10.10">
    <property type="entry name" value="Ribonuclease Inhibitor"/>
    <property type="match status" value="1"/>
</dbReference>
<evidence type="ECO:0000259" key="1">
    <source>
        <dbReference type="PROSITE" id="PS50181"/>
    </source>
</evidence>
<dbReference type="SUPFAM" id="SSF81383">
    <property type="entry name" value="F-box domain"/>
    <property type="match status" value="1"/>
</dbReference>
<dbReference type="InterPro" id="IPR032675">
    <property type="entry name" value="LRR_dom_sf"/>
</dbReference>
<gene>
    <name evidence="2" type="ORF">EJ02DRAFT_379657</name>
</gene>
<proteinExistence type="predicted"/>
<organism evidence="2 3">
    <name type="scientific">Clathrospora elynae</name>
    <dbReference type="NCBI Taxonomy" id="706981"/>
    <lineage>
        <taxon>Eukaryota</taxon>
        <taxon>Fungi</taxon>
        <taxon>Dikarya</taxon>
        <taxon>Ascomycota</taxon>
        <taxon>Pezizomycotina</taxon>
        <taxon>Dothideomycetes</taxon>
        <taxon>Pleosporomycetidae</taxon>
        <taxon>Pleosporales</taxon>
        <taxon>Diademaceae</taxon>
        <taxon>Clathrospora</taxon>
    </lineage>
</organism>
<dbReference type="CDD" id="cd09917">
    <property type="entry name" value="F-box_SF"/>
    <property type="match status" value="1"/>
</dbReference>
<dbReference type="SUPFAM" id="SSF52047">
    <property type="entry name" value="RNI-like"/>
    <property type="match status" value="1"/>
</dbReference>
<accession>A0A6A5SIK1</accession>